<evidence type="ECO:0000256" key="10">
    <source>
        <dbReference type="SAM" id="MobiDB-lite"/>
    </source>
</evidence>
<feature type="compositionally biased region" description="Basic and acidic residues" evidence="10">
    <location>
        <begin position="68"/>
        <end position="89"/>
    </location>
</feature>
<feature type="region of interest" description="Disordered" evidence="10">
    <location>
        <begin position="722"/>
        <end position="813"/>
    </location>
</feature>
<gene>
    <name evidence="11 13" type="ORF">P152DRAFT_419191</name>
</gene>
<protein>
    <recommendedName>
        <fullName evidence="9">alpha-1,2-Mannosidase</fullName>
        <ecNumber evidence="9">3.2.1.-</ecNumber>
    </recommendedName>
</protein>
<evidence type="ECO:0000313" key="11">
    <source>
        <dbReference type="EMBL" id="KAF1811188.1"/>
    </source>
</evidence>
<dbReference type="GO" id="GO:0005975">
    <property type="term" value="P:carbohydrate metabolic process"/>
    <property type="evidence" value="ECO:0007669"/>
    <property type="project" value="InterPro"/>
</dbReference>
<keyword evidence="12" id="KW-1185">Reference proteome</keyword>
<feature type="binding site" evidence="7">
    <location>
        <position position="926"/>
    </location>
    <ligand>
        <name>Ca(2+)</name>
        <dbReference type="ChEBI" id="CHEBI:29108"/>
    </ligand>
</feature>
<dbReference type="AlphaFoldDB" id="A0A6G1FZI2"/>
<organism evidence="11">
    <name type="scientific">Eremomyces bilateralis CBS 781.70</name>
    <dbReference type="NCBI Taxonomy" id="1392243"/>
    <lineage>
        <taxon>Eukaryota</taxon>
        <taxon>Fungi</taxon>
        <taxon>Dikarya</taxon>
        <taxon>Ascomycota</taxon>
        <taxon>Pezizomycotina</taxon>
        <taxon>Dothideomycetes</taxon>
        <taxon>Dothideomycetes incertae sedis</taxon>
        <taxon>Eremomycetales</taxon>
        <taxon>Eremomycetaceae</taxon>
        <taxon>Eremomyces</taxon>
    </lineage>
</organism>
<dbReference type="PANTHER" id="PTHR11742:SF103">
    <property type="entry name" value="ENDOPLASMIC RETICULUM MANNOSIDASE MNL2-RELATED"/>
    <property type="match status" value="1"/>
</dbReference>
<evidence type="ECO:0000313" key="13">
    <source>
        <dbReference type="RefSeq" id="XP_033532819.1"/>
    </source>
</evidence>
<sequence length="939" mass="104655">MIRYRRYRAVLVLAGIVVFLLYNLSAKSSWKSVTHVAESGSGHLSKSDPDKQWPAADTNGGDGAGLDDGVHNDESIRRIPPAEEVEKPAQKPSPSKTAPSKTKTSPSAASDNNPYVGGALPPIEDVLLEHSAGRFDVEPLSIPSPIFWARQPEHFPVQSTIPLPSGTPKAIPKIQFEFKEESAKAKTRREERLAMIQDSMAHAWRGYKATGWGHDEIRPVSGKKKDPFNGWGATLIDSLDTLWIMGMVEEFEEGLKHVEKVNFKTSERHDIPVFETTIRYLGGLIGAYDLSDGKYPILLEKAVELAEILMGVFDTPNRMPVPYYQWKPAFASQPHRSTTSIVLAELGSLAVEFTRLAQLTKESKYYDAIARITDALDEYQDRTRVPGLWPTRIDASGCQRQSSYGSTRTVTVQRASTLDEEVDADESVRLAHSNSMQGTTKPEDTDENGEVPLKKPMPIIFKPSLGKNKNPAARAASAEENTADDTSKSSEGLSKRQLSKKIETVPQSGNTIPVRARGGEEQPATPECTPQGLASTSQFATEEYTLASMADSAYEYLPKMHLLLGGLSDQYNKMYIKATEAAKDKLIFRPMLPDEDDVLISGTYYVSSQMQGEDLPPKRTGKLYPVGSHLNCFVGGMFALGGKIFNRKEDTEIGAKLTDACIWNYLSTTSGIMPETFTTIPCKSTAQCKWNETRWMEILDPFARERQGSYLQQLETYQSAMKGFDDDEGPAEPLAVVASNPTNLPYRGQQDNDDDERPSTGTVMKRDPDSQLLVPQMEDVGGEDPASANKPMKGRPLILRPSPPSPPLSHEEYVQTRVREERIPKGYAAIMDKRYLLRPEAIESVFYLYRITGDPKYREAGWKMFENVDRRTRTTIAASAIDDVTKGNPLHRDEMESFWTAETLKYFYLLFAKEDVVSLDDWVFNTEAHPFKMPTSPPK</sequence>
<feature type="disulfide bond" evidence="8">
    <location>
        <begin position="632"/>
        <end position="661"/>
    </location>
</feature>
<dbReference type="InterPro" id="IPR050749">
    <property type="entry name" value="Glycosyl_Hydrolase_47"/>
</dbReference>
<evidence type="ECO:0000256" key="5">
    <source>
        <dbReference type="ARBA" id="ARBA00023157"/>
    </source>
</evidence>
<dbReference type="EMBL" id="ML975162">
    <property type="protein sequence ID" value="KAF1811188.1"/>
    <property type="molecule type" value="Genomic_DNA"/>
</dbReference>
<comment type="cofactor">
    <cofactor evidence="1 7">
        <name>Ca(2+)</name>
        <dbReference type="ChEBI" id="CHEBI:29108"/>
    </cofactor>
</comment>
<reference evidence="13" key="3">
    <citation type="submission" date="2025-04" db="UniProtKB">
        <authorList>
            <consortium name="RefSeq"/>
        </authorList>
    </citation>
    <scope>IDENTIFICATION</scope>
    <source>
        <strain evidence="13">CBS 781.70</strain>
    </source>
</reference>
<feature type="active site" evidence="6">
    <location>
        <position position="840"/>
    </location>
</feature>
<keyword evidence="7" id="KW-0106">Calcium</keyword>
<name>A0A6G1FZI2_9PEZI</name>
<dbReference type="PRINTS" id="PR00747">
    <property type="entry name" value="GLYHDRLASE47"/>
</dbReference>
<dbReference type="GO" id="GO:0004571">
    <property type="term" value="F:mannosyl-oligosaccharide 1,2-alpha-mannosidase activity"/>
    <property type="evidence" value="ECO:0007669"/>
    <property type="project" value="InterPro"/>
</dbReference>
<comment type="pathway">
    <text evidence="2">Protein modification; protein glycosylation.</text>
</comment>
<keyword evidence="9 11" id="KW-0326">Glycosidase</keyword>
<dbReference type="SUPFAM" id="SSF48225">
    <property type="entry name" value="Seven-hairpin glycosidases"/>
    <property type="match status" value="1"/>
</dbReference>
<dbReference type="EC" id="3.2.1.-" evidence="9"/>
<comment type="similarity">
    <text evidence="3 9">Belongs to the glycosyl hydrolase 47 family.</text>
</comment>
<evidence type="ECO:0000256" key="7">
    <source>
        <dbReference type="PIRSR" id="PIRSR601382-2"/>
    </source>
</evidence>
<keyword evidence="7" id="KW-0479">Metal-binding</keyword>
<dbReference type="UniPathway" id="UPA00378"/>
<dbReference type="GO" id="GO:0005509">
    <property type="term" value="F:calcium ion binding"/>
    <property type="evidence" value="ECO:0007669"/>
    <property type="project" value="InterPro"/>
</dbReference>
<dbReference type="InterPro" id="IPR012341">
    <property type="entry name" value="6hp_glycosidase-like_sf"/>
</dbReference>
<reference evidence="11 13" key="1">
    <citation type="submission" date="2020-01" db="EMBL/GenBank/DDBJ databases">
        <authorList>
            <consortium name="DOE Joint Genome Institute"/>
            <person name="Haridas S."/>
            <person name="Albert R."/>
            <person name="Binder M."/>
            <person name="Bloem J."/>
            <person name="Labutti K."/>
            <person name="Salamov A."/>
            <person name="Andreopoulos B."/>
            <person name="Baker S.E."/>
            <person name="Barry K."/>
            <person name="Bills G."/>
            <person name="Bluhm B.H."/>
            <person name="Cannon C."/>
            <person name="Castanera R."/>
            <person name="Culley D.E."/>
            <person name="Daum C."/>
            <person name="Ezra D."/>
            <person name="Gonzalez J.B."/>
            <person name="Henrissat B."/>
            <person name="Kuo A."/>
            <person name="Liang C."/>
            <person name="Lipzen A."/>
            <person name="Lutzoni F."/>
            <person name="Magnuson J."/>
            <person name="Mondo S."/>
            <person name="Nolan M."/>
            <person name="Ohm R."/>
            <person name="Pangilinan J."/>
            <person name="Park H.-J."/>
            <person name="Ramirez L."/>
            <person name="Alfaro M."/>
            <person name="Sun H."/>
            <person name="Tritt A."/>
            <person name="Yoshinaga Y."/>
            <person name="Zwiers L.-H."/>
            <person name="Turgeon B.G."/>
            <person name="Goodwin S.B."/>
            <person name="Spatafora J.W."/>
            <person name="Crous P.W."/>
            <person name="Grigoriev I.V."/>
        </authorList>
    </citation>
    <scope>NUCLEOTIDE SEQUENCE</scope>
    <source>
        <strain evidence="11 13">CBS 781.70</strain>
    </source>
</reference>
<proteinExistence type="inferred from homology"/>
<dbReference type="InterPro" id="IPR001382">
    <property type="entry name" value="Glyco_hydro_47"/>
</dbReference>
<evidence type="ECO:0000256" key="8">
    <source>
        <dbReference type="PIRSR" id="PIRSR601382-3"/>
    </source>
</evidence>
<evidence type="ECO:0000256" key="2">
    <source>
        <dbReference type="ARBA" id="ARBA00004922"/>
    </source>
</evidence>
<dbReference type="GO" id="GO:0036503">
    <property type="term" value="P:ERAD pathway"/>
    <property type="evidence" value="ECO:0007669"/>
    <property type="project" value="UniProtKB-ARBA"/>
</dbReference>
<dbReference type="InterPro" id="IPR036026">
    <property type="entry name" value="Seven-hairpin_glycosidases"/>
</dbReference>
<dbReference type="PANTHER" id="PTHR11742">
    <property type="entry name" value="MANNOSYL-OLIGOSACCHARIDE ALPHA-1,2-MANNOSIDASE-RELATED"/>
    <property type="match status" value="1"/>
</dbReference>
<dbReference type="Proteomes" id="UP000504638">
    <property type="component" value="Unplaced"/>
</dbReference>
<feature type="active site" description="Proton donor" evidence="6">
    <location>
        <position position="275"/>
    </location>
</feature>
<evidence type="ECO:0000313" key="12">
    <source>
        <dbReference type="Proteomes" id="UP000504638"/>
    </source>
</evidence>
<feature type="active site" evidence="6">
    <location>
        <position position="551"/>
    </location>
</feature>
<dbReference type="GeneID" id="54417693"/>
<feature type="compositionally biased region" description="Polar residues" evidence="10">
    <location>
        <begin position="92"/>
        <end position="113"/>
    </location>
</feature>
<evidence type="ECO:0000256" key="3">
    <source>
        <dbReference type="ARBA" id="ARBA00007658"/>
    </source>
</evidence>
<keyword evidence="4 9" id="KW-0378">Hydrolase</keyword>
<evidence type="ECO:0000256" key="4">
    <source>
        <dbReference type="ARBA" id="ARBA00022801"/>
    </source>
</evidence>
<dbReference type="RefSeq" id="XP_033532819.1">
    <property type="nucleotide sequence ID" value="XM_033677123.1"/>
</dbReference>
<dbReference type="GO" id="GO:0016020">
    <property type="term" value="C:membrane"/>
    <property type="evidence" value="ECO:0007669"/>
    <property type="project" value="InterPro"/>
</dbReference>
<feature type="region of interest" description="Disordered" evidence="10">
    <location>
        <begin position="39"/>
        <end position="117"/>
    </location>
</feature>
<dbReference type="Pfam" id="PF01532">
    <property type="entry name" value="Glyco_hydro_47"/>
    <property type="match status" value="1"/>
</dbReference>
<accession>A0A6G1FZI2</accession>
<reference evidence="13" key="2">
    <citation type="submission" date="2020-04" db="EMBL/GenBank/DDBJ databases">
        <authorList>
            <consortium name="NCBI Genome Project"/>
        </authorList>
    </citation>
    <scope>NUCLEOTIDE SEQUENCE</scope>
    <source>
        <strain evidence="13">CBS 781.70</strain>
    </source>
</reference>
<evidence type="ECO:0000256" key="6">
    <source>
        <dbReference type="PIRSR" id="PIRSR601382-1"/>
    </source>
</evidence>
<feature type="active site" description="Proton donor" evidence="6">
    <location>
        <position position="675"/>
    </location>
</feature>
<evidence type="ECO:0000256" key="9">
    <source>
        <dbReference type="RuleBase" id="RU361193"/>
    </source>
</evidence>
<keyword evidence="5 8" id="KW-1015">Disulfide bond</keyword>
<dbReference type="Gene3D" id="1.50.10.10">
    <property type="match status" value="3"/>
</dbReference>
<evidence type="ECO:0000256" key="1">
    <source>
        <dbReference type="ARBA" id="ARBA00001913"/>
    </source>
</evidence>
<dbReference type="OrthoDB" id="8118055at2759"/>
<dbReference type="GO" id="GO:0005783">
    <property type="term" value="C:endoplasmic reticulum"/>
    <property type="evidence" value="ECO:0007669"/>
    <property type="project" value="TreeGrafter"/>
</dbReference>
<feature type="region of interest" description="Disordered" evidence="10">
    <location>
        <begin position="419"/>
        <end position="534"/>
    </location>
</feature>